<name>A0A6C0HV73_9ZZZZ</name>
<feature type="coiled-coil region" evidence="1">
    <location>
        <begin position="313"/>
        <end position="340"/>
    </location>
</feature>
<feature type="compositionally biased region" description="Basic residues" evidence="2">
    <location>
        <begin position="448"/>
        <end position="459"/>
    </location>
</feature>
<dbReference type="EMBL" id="MN740017">
    <property type="protein sequence ID" value="QHT84300.1"/>
    <property type="molecule type" value="Genomic_DNA"/>
</dbReference>
<proteinExistence type="predicted"/>
<sequence length="459" mass="51952">MSSDTSSDNDIPIFDKFGQDIPIPPFKKETTDTDLYFGLIANPSKSKIDTEKSTSSLHFDNDKHKSDTSSVRQSYKPSHEKTSRYSKESERDSYKSRGSRHSTESSKPRYEDVRLSDKSRNSEVETSEKKPVLTGQQLRMKKIELLRKLCDLKSKGYKLSKEYDFNSSIEEMEYEFDLLKSFADRRNGIKLYKNTIINFTNLVEFFNDKYDPFGAQLGGWSEHMSVEVDSYDDVLEELYEKYKGAGKSMPPEIKLLILIGFSASAFHFSSKHMSNMPMNTNSVGGGGGILGGIQSGIAQKIAGMGKPEESKFMSEQELNIKRQKEEMKEQDRLMKERMRQSVRTPNTPSHPMQAPPTTFKAPENQNFANAKAPVNFGNKSFDEFLPGGPPSLLIPNNDPRPAINTNQTVKDVLNRLHNRLADTQDTQDESTANNDRLLSDTTASEGKKKGRKKKPLMQI</sequence>
<feature type="compositionally biased region" description="Basic and acidic residues" evidence="2">
    <location>
        <begin position="77"/>
        <end position="131"/>
    </location>
</feature>
<evidence type="ECO:0000313" key="3">
    <source>
        <dbReference type="EMBL" id="QHT84300.1"/>
    </source>
</evidence>
<feature type="compositionally biased region" description="Polar residues" evidence="2">
    <location>
        <begin position="422"/>
        <end position="444"/>
    </location>
</feature>
<evidence type="ECO:0000256" key="2">
    <source>
        <dbReference type="SAM" id="MobiDB-lite"/>
    </source>
</evidence>
<organism evidence="3">
    <name type="scientific">viral metagenome</name>
    <dbReference type="NCBI Taxonomy" id="1070528"/>
    <lineage>
        <taxon>unclassified sequences</taxon>
        <taxon>metagenomes</taxon>
        <taxon>organismal metagenomes</taxon>
    </lineage>
</organism>
<feature type="region of interest" description="Disordered" evidence="2">
    <location>
        <begin position="1"/>
        <end position="28"/>
    </location>
</feature>
<feature type="region of interest" description="Disordered" evidence="2">
    <location>
        <begin position="41"/>
        <end position="133"/>
    </location>
</feature>
<dbReference type="InterPro" id="IPR043910">
    <property type="entry name" value="DUF5767"/>
</dbReference>
<feature type="region of interest" description="Disordered" evidence="2">
    <location>
        <begin position="422"/>
        <end position="459"/>
    </location>
</feature>
<keyword evidence="1" id="KW-0175">Coiled coil</keyword>
<dbReference type="AlphaFoldDB" id="A0A6C0HV73"/>
<reference evidence="3" key="1">
    <citation type="journal article" date="2020" name="Nature">
        <title>Giant virus diversity and host interactions through global metagenomics.</title>
        <authorList>
            <person name="Schulz F."/>
            <person name="Roux S."/>
            <person name="Paez-Espino D."/>
            <person name="Jungbluth S."/>
            <person name="Walsh D.A."/>
            <person name="Denef V.J."/>
            <person name="McMahon K.D."/>
            <person name="Konstantinidis K.T."/>
            <person name="Eloe-Fadrosh E.A."/>
            <person name="Kyrpides N.C."/>
            <person name="Woyke T."/>
        </authorList>
    </citation>
    <scope>NUCLEOTIDE SEQUENCE</scope>
    <source>
        <strain evidence="3">GVMAG-M-3300023184-177</strain>
    </source>
</reference>
<dbReference type="Pfam" id="PF19071">
    <property type="entry name" value="DUF5767"/>
    <property type="match status" value="1"/>
</dbReference>
<evidence type="ECO:0000256" key="1">
    <source>
        <dbReference type="SAM" id="Coils"/>
    </source>
</evidence>
<protein>
    <submittedName>
        <fullName evidence="3">Uncharacterized protein</fullName>
    </submittedName>
</protein>
<accession>A0A6C0HV73</accession>